<dbReference type="Pfam" id="PF17479">
    <property type="entry name" value="DUF3048_C"/>
    <property type="match status" value="1"/>
</dbReference>
<dbReference type="InterPro" id="IPR021416">
    <property type="entry name" value="DUF3048_N"/>
</dbReference>
<accession>A0A845QXX5</accession>
<proteinExistence type="predicted"/>
<evidence type="ECO:0000313" key="4">
    <source>
        <dbReference type="Proteomes" id="UP000467132"/>
    </source>
</evidence>
<dbReference type="SUPFAM" id="SSF159774">
    <property type="entry name" value="YerB-like"/>
    <property type="match status" value="1"/>
</dbReference>
<reference evidence="3 4" key="1">
    <citation type="submission" date="2018-08" db="EMBL/GenBank/DDBJ databases">
        <title>Murine metabolic-syndrome-specific gut microbial biobank.</title>
        <authorList>
            <person name="Liu C."/>
        </authorList>
    </citation>
    <scope>NUCLEOTIDE SEQUENCE [LARGE SCALE GENOMIC DNA]</scope>
    <source>
        <strain evidence="3 4">583</strain>
    </source>
</reference>
<gene>
    <name evidence="3" type="ORF">D3Z33_09110</name>
</gene>
<evidence type="ECO:0000313" key="3">
    <source>
        <dbReference type="EMBL" id="NBI07010.1"/>
    </source>
</evidence>
<evidence type="ECO:0000259" key="2">
    <source>
        <dbReference type="Pfam" id="PF17479"/>
    </source>
</evidence>
<dbReference type="InterPro" id="IPR023158">
    <property type="entry name" value="YerB-like_sf"/>
</dbReference>
<organism evidence="3 4">
    <name type="scientific">Senegalia massiliensis</name>
    <dbReference type="NCBI Taxonomy" id="1720316"/>
    <lineage>
        <taxon>Bacteria</taxon>
        <taxon>Bacillati</taxon>
        <taxon>Bacillota</taxon>
        <taxon>Clostridia</taxon>
        <taxon>Eubacteriales</taxon>
        <taxon>Clostridiaceae</taxon>
        <taxon>Senegalia</taxon>
    </lineage>
</organism>
<dbReference type="Gene3D" id="3.50.90.10">
    <property type="entry name" value="YerB-like"/>
    <property type="match status" value="1"/>
</dbReference>
<dbReference type="Proteomes" id="UP000467132">
    <property type="component" value="Unassembled WGS sequence"/>
</dbReference>
<dbReference type="Pfam" id="PF11258">
    <property type="entry name" value="DUF3048"/>
    <property type="match status" value="1"/>
</dbReference>
<dbReference type="OrthoDB" id="9779102at2"/>
<feature type="domain" description="DUF3048" evidence="2">
    <location>
        <begin position="219"/>
        <end position="329"/>
    </location>
</feature>
<sequence>MLFLVIILLILGVGCNDKEIEQGNSLENTEENEDGSNNNGAENGFFSPLSGIKTKNDLKNERPVAIMFDNQKDARWQAGLSEAEIVYEFLVEGNITRYMGIFLRNNPDVIGPVRSARPYYLRALLEYNAIYVHCGGSPEAKEQIISFGIDEADCMSAPGYVFYRNNEVGKKSPHNLYTNMEDIRKYEKEKGFNTEPNYEAFLFNENSQDIEGEVANTLKINYSKHNTTSYKYDEEIGKYIRYKDGEIHIDENNSNNLTATNIIIQEANKKVIDDQGRLYIETVGKGKGKYFTRGNYININWEKEDEYSKTKYFDESGNRIKLNPGMTWIQVTRINPEIKITE</sequence>
<dbReference type="InterPro" id="IPR035328">
    <property type="entry name" value="DUF3048_C"/>
</dbReference>
<dbReference type="EMBL" id="QXXA01000009">
    <property type="protein sequence ID" value="NBI07010.1"/>
    <property type="molecule type" value="Genomic_DNA"/>
</dbReference>
<name>A0A845QXX5_9CLOT</name>
<protein>
    <submittedName>
        <fullName evidence="3">DUF3048 domain-containing protein</fullName>
    </submittedName>
</protein>
<comment type="caution">
    <text evidence="3">The sequence shown here is derived from an EMBL/GenBank/DDBJ whole genome shotgun (WGS) entry which is preliminary data.</text>
</comment>
<evidence type="ECO:0000259" key="1">
    <source>
        <dbReference type="Pfam" id="PF11258"/>
    </source>
</evidence>
<dbReference type="AlphaFoldDB" id="A0A845QXX5"/>
<feature type="domain" description="DUF3048" evidence="1">
    <location>
        <begin position="49"/>
        <end position="192"/>
    </location>
</feature>
<keyword evidence="4" id="KW-1185">Reference proteome</keyword>